<evidence type="ECO:0000256" key="2">
    <source>
        <dbReference type="ARBA" id="ARBA00022448"/>
    </source>
</evidence>
<feature type="transmembrane region" description="Helical" evidence="8">
    <location>
        <begin position="129"/>
        <end position="153"/>
    </location>
</feature>
<dbReference type="RefSeq" id="WP_082070683.1">
    <property type="nucleotide sequence ID" value="NZ_CP007142.1"/>
</dbReference>
<dbReference type="OrthoDB" id="27542at2"/>
<dbReference type="CDD" id="cd06261">
    <property type="entry name" value="TM_PBP2"/>
    <property type="match status" value="1"/>
</dbReference>
<gene>
    <name evidence="10" type="ORF">YC6258_02760</name>
</gene>
<protein>
    <submittedName>
        <fullName evidence="10">ABC-type spermidine/putrescine transport system, permease component II</fullName>
    </submittedName>
</protein>
<evidence type="ECO:0000259" key="9">
    <source>
        <dbReference type="PROSITE" id="PS50928"/>
    </source>
</evidence>
<feature type="domain" description="ABC transmembrane type-1" evidence="9">
    <location>
        <begin position="61"/>
        <end position="251"/>
    </location>
</feature>
<dbReference type="SUPFAM" id="SSF161098">
    <property type="entry name" value="MetI-like"/>
    <property type="match status" value="1"/>
</dbReference>
<keyword evidence="4" id="KW-0997">Cell inner membrane</keyword>
<organism evidence="10 11">
    <name type="scientific">Gynuella sunshinyii YC6258</name>
    <dbReference type="NCBI Taxonomy" id="1445510"/>
    <lineage>
        <taxon>Bacteria</taxon>
        <taxon>Pseudomonadati</taxon>
        <taxon>Pseudomonadota</taxon>
        <taxon>Gammaproteobacteria</taxon>
        <taxon>Oceanospirillales</taxon>
        <taxon>Saccharospirillaceae</taxon>
        <taxon>Gynuella</taxon>
    </lineage>
</organism>
<evidence type="ECO:0000256" key="5">
    <source>
        <dbReference type="ARBA" id="ARBA00022692"/>
    </source>
</evidence>
<keyword evidence="3" id="KW-1003">Cell membrane</keyword>
<feature type="transmembrane region" description="Helical" evidence="8">
    <location>
        <begin position="188"/>
        <end position="209"/>
    </location>
</feature>
<evidence type="ECO:0000256" key="6">
    <source>
        <dbReference type="ARBA" id="ARBA00022989"/>
    </source>
</evidence>
<feature type="transmembrane region" description="Helical" evidence="8">
    <location>
        <begin position="235"/>
        <end position="254"/>
    </location>
</feature>
<feature type="transmembrane region" description="Helical" evidence="8">
    <location>
        <begin position="99"/>
        <end position="123"/>
    </location>
</feature>
<comment type="subcellular location">
    <subcellularLocation>
        <location evidence="1">Cell inner membrane</location>
        <topology evidence="1">Multi-pass membrane protein</topology>
    </subcellularLocation>
    <subcellularLocation>
        <location evidence="8">Cell membrane</location>
        <topology evidence="8">Multi-pass membrane protein</topology>
    </subcellularLocation>
</comment>
<dbReference type="GO" id="GO:0005886">
    <property type="term" value="C:plasma membrane"/>
    <property type="evidence" value="ECO:0007669"/>
    <property type="project" value="UniProtKB-SubCell"/>
</dbReference>
<evidence type="ECO:0000313" key="10">
    <source>
        <dbReference type="EMBL" id="AJQ94798.1"/>
    </source>
</evidence>
<feature type="transmembrane region" description="Helical" evidence="8">
    <location>
        <begin position="6"/>
        <end position="29"/>
    </location>
</feature>
<dbReference type="KEGG" id="gsn:YC6258_02760"/>
<evidence type="ECO:0000256" key="8">
    <source>
        <dbReference type="RuleBase" id="RU363032"/>
    </source>
</evidence>
<name>A0A0C5VN75_9GAMM</name>
<feature type="transmembrane region" description="Helical" evidence="8">
    <location>
        <begin position="60"/>
        <end position="87"/>
    </location>
</feature>
<dbReference type="InterPro" id="IPR035906">
    <property type="entry name" value="MetI-like_sf"/>
</dbReference>
<dbReference type="Proteomes" id="UP000032266">
    <property type="component" value="Chromosome"/>
</dbReference>
<dbReference type="AlphaFoldDB" id="A0A0C5VN75"/>
<comment type="similarity">
    <text evidence="8">Belongs to the binding-protein-dependent transport system permease family.</text>
</comment>
<reference evidence="10 11" key="1">
    <citation type="submission" date="2014-01" db="EMBL/GenBank/DDBJ databases">
        <title>Full genme sequencing of cellulolytic bacterium Gynuella sunshinyii YC6258T gen. nov., sp. nov.</title>
        <authorList>
            <person name="Khan H."/>
            <person name="Chung E.J."/>
            <person name="Chung Y.R."/>
        </authorList>
    </citation>
    <scope>NUCLEOTIDE SEQUENCE [LARGE SCALE GENOMIC DNA]</scope>
    <source>
        <strain evidence="10 11">YC6258</strain>
    </source>
</reference>
<dbReference type="EMBL" id="CP007142">
    <property type="protein sequence ID" value="AJQ94798.1"/>
    <property type="molecule type" value="Genomic_DNA"/>
</dbReference>
<proteinExistence type="inferred from homology"/>
<evidence type="ECO:0000256" key="7">
    <source>
        <dbReference type="ARBA" id="ARBA00023136"/>
    </source>
</evidence>
<dbReference type="HOGENOM" id="CLU_016047_3_4_6"/>
<dbReference type="PATRIC" id="fig|1445510.3.peg.2717"/>
<dbReference type="PANTHER" id="PTHR43357:SF4">
    <property type="entry name" value="INNER MEMBRANE ABC TRANSPORTER PERMEASE PROTEIN YDCV"/>
    <property type="match status" value="1"/>
</dbReference>
<evidence type="ECO:0000256" key="1">
    <source>
        <dbReference type="ARBA" id="ARBA00004429"/>
    </source>
</evidence>
<dbReference type="GO" id="GO:0055085">
    <property type="term" value="P:transmembrane transport"/>
    <property type="evidence" value="ECO:0007669"/>
    <property type="project" value="InterPro"/>
</dbReference>
<evidence type="ECO:0000313" key="11">
    <source>
        <dbReference type="Proteomes" id="UP000032266"/>
    </source>
</evidence>
<dbReference type="Gene3D" id="1.10.3720.10">
    <property type="entry name" value="MetI-like"/>
    <property type="match status" value="1"/>
</dbReference>
<accession>A0A0C5VN75</accession>
<keyword evidence="2 8" id="KW-0813">Transport</keyword>
<dbReference type="PANTHER" id="PTHR43357">
    <property type="entry name" value="INNER MEMBRANE ABC TRANSPORTER PERMEASE PROTEIN YDCV"/>
    <property type="match status" value="1"/>
</dbReference>
<evidence type="ECO:0000256" key="4">
    <source>
        <dbReference type="ARBA" id="ARBA00022519"/>
    </source>
</evidence>
<dbReference type="STRING" id="1445510.YC6258_02760"/>
<dbReference type="InterPro" id="IPR000515">
    <property type="entry name" value="MetI-like"/>
</dbReference>
<evidence type="ECO:0000256" key="3">
    <source>
        <dbReference type="ARBA" id="ARBA00022475"/>
    </source>
</evidence>
<keyword evidence="6 8" id="KW-1133">Transmembrane helix</keyword>
<dbReference type="Pfam" id="PF00528">
    <property type="entry name" value="BPD_transp_1"/>
    <property type="match status" value="1"/>
</dbReference>
<sequence length="297" mass="32722">MKKGVVFYLQLGFTLLVCAFLIVPVLMSITAGLTNNYFVGISSGLTLRWLIQVWDLYADTIWLTLLIALTTTLVNLCVGVPCAYYLARTRSRFSAWLDECLTLPIAVPGMAIALGLLSVYGGFSALRMSWYFILIGHVVFTLPFMVKSVLAVLQSINFRILEEGAASLGAGFWQRFFHVIVPNCKTGIISGVLMTLTLSAGEFNLTWMLHTPLTKTLPVGLADSYASMRLEVSSAYTLIFLAMILPLLVAAQWFNRKPRTALKHVVEEVGGPIDPARVCRFRSALVQALNDSSSKGR</sequence>
<keyword evidence="7 8" id="KW-0472">Membrane</keyword>
<dbReference type="PROSITE" id="PS50928">
    <property type="entry name" value="ABC_TM1"/>
    <property type="match status" value="1"/>
</dbReference>
<keyword evidence="11" id="KW-1185">Reference proteome</keyword>
<keyword evidence="5 8" id="KW-0812">Transmembrane</keyword>